<accession>A0A3M7QQ04</accession>
<dbReference type="OrthoDB" id="5985686at2759"/>
<organism evidence="1 2">
    <name type="scientific">Brachionus plicatilis</name>
    <name type="common">Marine rotifer</name>
    <name type="synonym">Brachionus muelleri</name>
    <dbReference type="NCBI Taxonomy" id="10195"/>
    <lineage>
        <taxon>Eukaryota</taxon>
        <taxon>Metazoa</taxon>
        <taxon>Spiralia</taxon>
        <taxon>Gnathifera</taxon>
        <taxon>Rotifera</taxon>
        <taxon>Eurotatoria</taxon>
        <taxon>Monogononta</taxon>
        <taxon>Pseudotrocha</taxon>
        <taxon>Ploima</taxon>
        <taxon>Brachionidae</taxon>
        <taxon>Brachionus</taxon>
    </lineage>
</organism>
<evidence type="ECO:0008006" key="3">
    <source>
        <dbReference type="Google" id="ProtNLM"/>
    </source>
</evidence>
<dbReference type="AlphaFoldDB" id="A0A3M7QQ04"/>
<keyword evidence="2" id="KW-1185">Reference proteome</keyword>
<evidence type="ECO:0000313" key="1">
    <source>
        <dbReference type="EMBL" id="RNA13289.1"/>
    </source>
</evidence>
<dbReference type="Proteomes" id="UP000276133">
    <property type="component" value="Unassembled WGS sequence"/>
</dbReference>
<evidence type="ECO:0000313" key="2">
    <source>
        <dbReference type="Proteomes" id="UP000276133"/>
    </source>
</evidence>
<protein>
    <recommendedName>
        <fullName evidence="3">Ubiquitin-like protease family profile domain-containing protein</fullName>
    </recommendedName>
</protein>
<comment type="caution">
    <text evidence="1">The sequence shown here is derived from an EMBL/GenBank/DDBJ whole genome shotgun (WGS) entry which is preliminary data.</text>
</comment>
<reference evidence="1 2" key="1">
    <citation type="journal article" date="2018" name="Sci. Rep.">
        <title>Genomic signatures of local adaptation to the degree of environmental predictability in rotifers.</title>
        <authorList>
            <person name="Franch-Gras L."/>
            <person name="Hahn C."/>
            <person name="Garcia-Roger E.M."/>
            <person name="Carmona M.J."/>
            <person name="Serra M."/>
            <person name="Gomez A."/>
        </authorList>
    </citation>
    <scope>NUCLEOTIDE SEQUENCE [LARGE SCALE GENOMIC DNA]</scope>
    <source>
        <strain evidence="1">HYR1</strain>
    </source>
</reference>
<gene>
    <name evidence="1" type="ORF">BpHYR1_035985</name>
</gene>
<name>A0A3M7QQ04_BRAPC</name>
<sequence length="81" mass="9691">MKRYEIWEVEQQEGSNDFGLFAIAYAQLLTNGKDPYNFRFDQILMRQAFKIFFRIIGLICNLDSERRINIFPSFVLNAYKN</sequence>
<proteinExistence type="predicted"/>
<dbReference type="EMBL" id="REGN01005453">
    <property type="protein sequence ID" value="RNA13289.1"/>
    <property type="molecule type" value="Genomic_DNA"/>
</dbReference>